<keyword evidence="5" id="KW-1185">Reference proteome</keyword>
<dbReference type="RefSeq" id="WP_131595819.1">
    <property type="nucleotide sequence ID" value="NZ_SJSL01000002.1"/>
</dbReference>
<dbReference type="PRINTS" id="PR00081">
    <property type="entry name" value="GDHRDH"/>
</dbReference>
<evidence type="ECO:0000313" key="5">
    <source>
        <dbReference type="Proteomes" id="UP000293347"/>
    </source>
</evidence>
<dbReference type="AlphaFoldDB" id="A0A4R0NKL5"/>
<dbReference type="PANTHER" id="PTHR42901">
    <property type="entry name" value="ALCOHOL DEHYDROGENASE"/>
    <property type="match status" value="1"/>
</dbReference>
<dbReference type="InterPro" id="IPR002347">
    <property type="entry name" value="SDR_fam"/>
</dbReference>
<accession>A0A4R0NKL5</accession>
<comment type="similarity">
    <text evidence="1 3">Belongs to the short-chain dehydrogenases/reductases (SDR) family.</text>
</comment>
<dbReference type="SUPFAM" id="SSF51735">
    <property type="entry name" value="NAD(P)-binding Rossmann-fold domains"/>
    <property type="match status" value="1"/>
</dbReference>
<dbReference type="Pfam" id="PF00106">
    <property type="entry name" value="adh_short"/>
    <property type="match status" value="1"/>
</dbReference>
<evidence type="ECO:0000256" key="3">
    <source>
        <dbReference type="RuleBase" id="RU000363"/>
    </source>
</evidence>
<dbReference type="InterPro" id="IPR020904">
    <property type="entry name" value="Sc_DH/Rdtase_CS"/>
</dbReference>
<dbReference type="GO" id="GO:0016491">
    <property type="term" value="F:oxidoreductase activity"/>
    <property type="evidence" value="ECO:0007669"/>
    <property type="project" value="UniProtKB-KW"/>
</dbReference>
<dbReference type="InterPro" id="IPR036291">
    <property type="entry name" value="NAD(P)-bd_dom_sf"/>
</dbReference>
<evidence type="ECO:0000256" key="2">
    <source>
        <dbReference type="ARBA" id="ARBA00023002"/>
    </source>
</evidence>
<dbReference type="CDD" id="cd05233">
    <property type="entry name" value="SDR_c"/>
    <property type="match status" value="1"/>
</dbReference>
<proteinExistence type="inferred from homology"/>
<dbReference type="PROSITE" id="PS00061">
    <property type="entry name" value="ADH_SHORT"/>
    <property type="match status" value="1"/>
</dbReference>
<protein>
    <submittedName>
        <fullName evidence="4">SDR family oxidoreductase</fullName>
    </submittedName>
</protein>
<dbReference type="Proteomes" id="UP000293347">
    <property type="component" value="Unassembled WGS sequence"/>
</dbReference>
<keyword evidence="2" id="KW-0560">Oxidoreductase</keyword>
<reference evidence="4 5" key="1">
    <citation type="submission" date="2019-02" db="EMBL/GenBank/DDBJ databases">
        <title>Pedobacter sp. RP-1-14 sp. nov., isolated from Arctic soil.</title>
        <authorList>
            <person name="Dahal R.H."/>
        </authorList>
    </citation>
    <scope>NUCLEOTIDE SEQUENCE [LARGE SCALE GENOMIC DNA]</scope>
    <source>
        <strain evidence="4 5">RP-1-14</strain>
    </source>
</reference>
<dbReference type="PANTHER" id="PTHR42901:SF1">
    <property type="entry name" value="ALCOHOL DEHYDROGENASE"/>
    <property type="match status" value="1"/>
</dbReference>
<evidence type="ECO:0000256" key="1">
    <source>
        <dbReference type="ARBA" id="ARBA00006484"/>
    </source>
</evidence>
<evidence type="ECO:0000313" key="4">
    <source>
        <dbReference type="EMBL" id="TCD01126.1"/>
    </source>
</evidence>
<sequence length="256" mass="27435">MKYALVTGASKGIGKSLAIQLAAAGYHLLLVSRSDKDLKELSALITDRYPVTALYLPCDLSENGACAKVADWCNGLGAELSVLVNNAGYGLFGNFDQIPLNGQSEMIRLNINAVVELTHLLLPMLKKQTQSYILNVASTAAYQAMPTLAIYAATKSFVLSYSRALRYELKDSVVSVTCLSPGPTETAFASRAGLDMLADLAEKFNMQPDAVARIGLKGMFAKKTEIIAGFVNKISAFGAGLLPKSLVERISANLYK</sequence>
<comment type="caution">
    <text evidence="4">The sequence shown here is derived from an EMBL/GenBank/DDBJ whole genome shotgun (WGS) entry which is preliminary data.</text>
</comment>
<name>A0A4R0NKL5_9SPHI</name>
<dbReference type="PRINTS" id="PR00080">
    <property type="entry name" value="SDRFAMILY"/>
</dbReference>
<dbReference type="EMBL" id="SJSL01000002">
    <property type="protein sequence ID" value="TCD01126.1"/>
    <property type="molecule type" value="Genomic_DNA"/>
</dbReference>
<gene>
    <name evidence="4" type="ORF">EZ437_10180</name>
</gene>
<dbReference type="PIRSF" id="PIRSF000126">
    <property type="entry name" value="11-beta-HSD1"/>
    <property type="match status" value="1"/>
</dbReference>
<dbReference type="OrthoDB" id="9808814at2"/>
<dbReference type="Gene3D" id="3.40.50.720">
    <property type="entry name" value="NAD(P)-binding Rossmann-like Domain"/>
    <property type="match status" value="1"/>
</dbReference>
<organism evidence="4 5">
    <name type="scientific">Pedobacter psychroterrae</name>
    <dbReference type="NCBI Taxonomy" id="2530453"/>
    <lineage>
        <taxon>Bacteria</taxon>
        <taxon>Pseudomonadati</taxon>
        <taxon>Bacteroidota</taxon>
        <taxon>Sphingobacteriia</taxon>
        <taxon>Sphingobacteriales</taxon>
        <taxon>Sphingobacteriaceae</taxon>
        <taxon>Pedobacter</taxon>
    </lineage>
</organism>